<dbReference type="Proteomes" id="UP001172708">
    <property type="component" value="Unassembled WGS sequence"/>
</dbReference>
<keyword evidence="1" id="KW-0479">Metal-binding</keyword>
<dbReference type="RefSeq" id="WP_301141243.1">
    <property type="nucleotide sequence ID" value="NZ_JAUHQA010000001.1"/>
</dbReference>
<dbReference type="Pfam" id="PF07687">
    <property type="entry name" value="M20_dimer"/>
    <property type="match status" value="1"/>
</dbReference>
<protein>
    <recommendedName>
        <fullName evidence="3">Succinyl-diaminopimelate desuccinylase</fullName>
        <ecNumber evidence="3">3.5.1.18</ecNumber>
    </recommendedName>
</protein>
<accession>A0ABT8GGA9</accession>
<dbReference type="Gene3D" id="3.40.630.10">
    <property type="entry name" value="Zn peptidases"/>
    <property type="match status" value="1"/>
</dbReference>
<evidence type="ECO:0000313" key="6">
    <source>
        <dbReference type="Proteomes" id="UP001172708"/>
    </source>
</evidence>
<dbReference type="SUPFAM" id="SSF55031">
    <property type="entry name" value="Bacterial exopeptidase dimerisation domain"/>
    <property type="match status" value="1"/>
</dbReference>
<evidence type="ECO:0000256" key="3">
    <source>
        <dbReference type="NCBIfam" id="TIGR01900"/>
    </source>
</evidence>
<dbReference type="Pfam" id="PF01546">
    <property type="entry name" value="Peptidase_M20"/>
    <property type="match status" value="1"/>
</dbReference>
<dbReference type="InterPro" id="IPR010174">
    <property type="entry name" value="Succinyl-DAP_deSuclase_DapE"/>
</dbReference>
<comment type="caution">
    <text evidence="5">The sequence shown here is derived from an EMBL/GenBank/DDBJ whole genome shotgun (WGS) entry which is preliminary data.</text>
</comment>
<keyword evidence="6" id="KW-1185">Reference proteome</keyword>
<dbReference type="InterPro" id="IPR036264">
    <property type="entry name" value="Bact_exopeptidase_dim_dom"/>
</dbReference>
<dbReference type="NCBIfam" id="TIGR01900">
    <property type="entry name" value="dapE-gram_pos"/>
    <property type="match status" value="1"/>
</dbReference>
<organism evidence="5 6">
    <name type="scientific">Demequina muriae</name>
    <dbReference type="NCBI Taxonomy" id="3051664"/>
    <lineage>
        <taxon>Bacteria</taxon>
        <taxon>Bacillati</taxon>
        <taxon>Actinomycetota</taxon>
        <taxon>Actinomycetes</taxon>
        <taxon>Micrococcales</taxon>
        <taxon>Demequinaceae</taxon>
        <taxon>Demequina</taxon>
    </lineage>
</organism>
<name>A0ABT8GGA9_9MICO</name>
<dbReference type="InterPro" id="IPR050072">
    <property type="entry name" value="Peptidase_M20A"/>
</dbReference>
<dbReference type="InterPro" id="IPR011650">
    <property type="entry name" value="Peptidase_M20_dimer"/>
</dbReference>
<evidence type="ECO:0000256" key="1">
    <source>
        <dbReference type="ARBA" id="ARBA00022723"/>
    </source>
</evidence>
<keyword evidence="2 5" id="KW-0378">Hydrolase</keyword>
<dbReference type="Gene3D" id="3.30.70.360">
    <property type="match status" value="1"/>
</dbReference>
<dbReference type="EC" id="3.5.1.18" evidence="3"/>
<evidence type="ECO:0000256" key="2">
    <source>
        <dbReference type="ARBA" id="ARBA00022801"/>
    </source>
</evidence>
<dbReference type="GO" id="GO:0009014">
    <property type="term" value="F:succinyl-diaminopimelate desuccinylase activity"/>
    <property type="evidence" value="ECO:0007669"/>
    <property type="project" value="UniProtKB-EC"/>
</dbReference>
<feature type="domain" description="Peptidase M20 dimerisation" evidence="4">
    <location>
        <begin position="169"/>
        <end position="269"/>
    </location>
</feature>
<evidence type="ECO:0000259" key="4">
    <source>
        <dbReference type="Pfam" id="PF07687"/>
    </source>
</evidence>
<dbReference type="InterPro" id="IPR002933">
    <property type="entry name" value="Peptidase_M20"/>
</dbReference>
<sequence length="364" mass="38091">MPDLDLHAPVEELARLLIDIPSVSGGEHAIADAVERALTALPHLTVTRDGDAIIARTETGAPERVIIAGHLDTVPIKGNVPAQWRDDGATLWGRGSVDMKGGLAVMLSLAASLERPMRDVTWVLYDHEEVEESKNGLGRLSRRHAELLTADFAVLCEPTSAAIEGGCNGTLRADVTLPGIAAHSARAWKGANAIHRAAPLLTALAAYEPASVDVDGLTYREGLNAVGIRGGIAGNVIPDACTVTVNYRFAPDKTLAQAQAHVEAVIASAGLGEWDLEWTDLAAACRPGLDAPLAMSFADAVAAAGGGAPRAKEGWTDVARFGDLGIPAVNYGPGDPELAHADEEWCPVTDIQACRAGLKAWLSP</sequence>
<reference evidence="5" key="1">
    <citation type="submission" date="2023-06" db="EMBL/GenBank/DDBJ databases">
        <title>Egi l300058.</title>
        <authorList>
            <person name="Gao L."/>
            <person name="Fang B.-Z."/>
            <person name="Li W.-J."/>
        </authorList>
    </citation>
    <scope>NUCLEOTIDE SEQUENCE</scope>
    <source>
        <strain evidence="5">EGI L300058</strain>
    </source>
</reference>
<gene>
    <name evidence="5" type="primary">dapE</name>
    <name evidence="5" type="ORF">QQX02_03490</name>
</gene>
<dbReference type="EMBL" id="JAUHQA010000001">
    <property type="protein sequence ID" value="MDN4479986.1"/>
    <property type="molecule type" value="Genomic_DNA"/>
</dbReference>
<evidence type="ECO:0000313" key="5">
    <source>
        <dbReference type="EMBL" id="MDN4479986.1"/>
    </source>
</evidence>
<dbReference type="PANTHER" id="PTHR43808">
    <property type="entry name" value="ACETYLORNITHINE DEACETYLASE"/>
    <property type="match status" value="1"/>
</dbReference>
<dbReference type="SUPFAM" id="SSF53187">
    <property type="entry name" value="Zn-dependent exopeptidases"/>
    <property type="match status" value="1"/>
</dbReference>
<dbReference type="PANTHER" id="PTHR43808:SF31">
    <property type="entry name" value="N-ACETYL-L-CITRULLINE DEACETYLASE"/>
    <property type="match status" value="1"/>
</dbReference>
<proteinExistence type="predicted"/>